<keyword evidence="4" id="KW-1185">Reference proteome</keyword>
<evidence type="ECO:0000256" key="1">
    <source>
        <dbReference type="SAM" id="MobiDB-lite"/>
    </source>
</evidence>
<dbReference type="InterPro" id="IPR050248">
    <property type="entry name" value="Polysacc_deacetylase_ArnD"/>
</dbReference>
<dbReference type="PROSITE" id="PS51677">
    <property type="entry name" value="NODB"/>
    <property type="match status" value="1"/>
</dbReference>
<dbReference type="Pfam" id="PF01522">
    <property type="entry name" value="Polysacc_deac_1"/>
    <property type="match status" value="1"/>
</dbReference>
<dbReference type="STRING" id="1424294.Gferi_00505"/>
<dbReference type="PANTHER" id="PTHR10587">
    <property type="entry name" value="GLYCOSYL TRANSFERASE-RELATED"/>
    <property type="match status" value="1"/>
</dbReference>
<dbReference type="Gene3D" id="3.20.20.370">
    <property type="entry name" value="Glycoside hydrolase/deacetylase"/>
    <property type="match status" value="1"/>
</dbReference>
<name>A0A1D8GBB3_9FIRM</name>
<dbReference type="EMBL" id="CP017269">
    <property type="protein sequence ID" value="AOT68196.1"/>
    <property type="molecule type" value="Genomic_DNA"/>
</dbReference>
<organism evidence="3 4">
    <name type="scientific">Geosporobacter ferrireducens</name>
    <dbReference type="NCBI Taxonomy" id="1424294"/>
    <lineage>
        <taxon>Bacteria</taxon>
        <taxon>Bacillati</taxon>
        <taxon>Bacillota</taxon>
        <taxon>Clostridia</taxon>
        <taxon>Peptostreptococcales</taxon>
        <taxon>Thermotaleaceae</taxon>
        <taxon>Geosporobacter</taxon>
    </lineage>
</organism>
<dbReference type="InterPro" id="IPR011330">
    <property type="entry name" value="Glyco_hydro/deAcase_b/a-brl"/>
</dbReference>
<dbReference type="CDD" id="cd10944">
    <property type="entry name" value="CE4_SmPgdA_like"/>
    <property type="match status" value="1"/>
</dbReference>
<dbReference type="RefSeq" id="WP_069973750.1">
    <property type="nucleotide sequence ID" value="NZ_CP017269.1"/>
</dbReference>
<gene>
    <name evidence="3" type="ORF">Gferi_00505</name>
</gene>
<dbReference type="PANTHER" id="PTHR10587:SF125">
    <property type="entry name" value="POLYSACCHARIDE DEACETYLASE YHEN-RELATED"/>
    <property type="match status" value="1"/>
</dbReference>
<accession>A0A1D8GBB3</accession>
<evidence type="ECO:0000313" key="4">
    <source>
        <dbReference type="Proteomes" id="UP000095743"/>
    </source>
</evidence>
<evidence type="ECO:0000259" key="2">
    <source>
        <dbReference type="PROSITE" id="PS51677"/>
    </source>
</evidence>
<dbReference type="KEGG" id="gfe:Gferi_00505"/>
<dbReference type="Proteomes" id="UP000095743">
    <property type="component" value="Chromosome"/>
</dbReference>
<proteinExistence type="predicted"/>
<dbReference type="SUPFAM" id="SSF88713">
    <property type="entry name" value="Glycoside hydrolase/deacetylase"/>
    <property type="match status" value="1"/>
</dbReference>
<sequence>MHRYIKTTLLISLLFLMLIPLTGFGGHLANISADRTVEASSIEKNQDIEIPVEPETNEETPEPSDIQDLDAAEDVEKKIAYLTFDDGPSSNITPQILDTLDRYQIKATFFVVGKMAETHPHILKRIHEEGHFVSNHSYSHDYKKIYASPAAFIEDIKKCDEVLASILGESYTSKIIRFPAGSFGKKKQLIREAVKDHGYEYLDWNALNGDAEALHVSTEKLVDRIVETTQGRDQAVILMHDSNTKHTTAEALPAILDYLQVQGYVFKTLEDYTF</sequence>
<dbReference type="GO" id="GO:0005975">
    <property type="term" value="P:carbohydrate metabolic process"/>
    <property type="evidence" value="ECO:0007669"/>
    <property type="project" value="InterPro"/>
</dbReference>
<evidence type="ECO:0000313" key="3">
    <source>
        <dbReference type="EMBL" id="AOT68196.1"/>
    </source>
</evidence>
<feature type="region of interest" description="Disordered" evidence="1">
    <location>
        <begin position="43"/>
        <end position="67"/>
    </location>
</feature>
<dbReference type="OrthoDB" id="258610at2"/>
<dbReference type="AlphaFoldDB" id="A0A1D8GBB3"/>
<reference evidence="3 4" key="1">
    <citation type="submission" date="2016-09" db="EMBL/GenBank/DDBJ databases">
        <title>Genomic analysis reveals versatility of anaerobic energy metabolism of Geosporobacter ferrireducens IRF9 of phylum Firmicutes.</title>
        <authorList>
            <person name="Kim S.-J."/>
        </authorList>
    </citation>
    <scope>NUCLEOTIDE SEQUENCE [LARGE SCALE GENOMIC DNA]</scope>
    <source>
        <strain evidence="3 4">IRF9</strain>
    </source>
</reference>
<dbReference type="InterPro" id="IPR002509">
    <property type="entry name" value="NODB_dom"/>
</dbReference>
<dbReference type="GO" id="GO:0016810">
    <property type="term" value="F:hydrolase activity, acting on carbon-nitrogen (but not peptide) bonds"/>
    <property type="evidence" value="ECO:0007669"/>
    <property type="project" value="InterPro"/>
</dbReference>
<feature type="compositionally biased region" description="Acidic residues" evidence="1">
    <location>
        <begin position="50"/>
        <end position="67"/>
    </location>
</feature>
<feature type="domain" description="NodB homology" evidence="2">
    <location>
        <begin position="78"/>
        <end position="267"/>
    </location>
</feature>
<protein>
    <recommendedName>
        <fullName evidence="2">NodB homology domain-containing protein</fullName>
    </recommendedName>
</protein>